<name>A0ABM4U5W4_COFAR</name>
<dbReference type="InterPro" id="IPR012337">
    <property type="entry name" value="RNaseH-like_sf"/>
</dbReference>
<feature type="domain" description="Reverse transcriptase zinc-binding" evidence="2">
    <location>
        <begin position="5"/>
        <end position="74"/>
    </location>
</feature>
<dbReference type="SUPFAM" id="SSF53098">
    <property type="entry name" value="Ribonuclease H-like"/>
    <property type="match status" value="1"/>
</dbReference>
<dbReference type="Proteomes" id="UP001652660">
    <property type="component" value="Chromosome 4e"/>
</dbReference>
<protein>
    <recommendedName>
        <fullName evidence="5">RNase H type-1 domain-containing protein</fullName>
    </recommendedName>
</protein>
<proteinExistence type="predicted"/>
<dbReference type="Pfam" id="PF13456">
    <property type="entry name" value="RVT_3"/>
    <property type="match status" value="1"/>
</dbReference>
<evidence type="ECO:0000259" key="1">
    <source>
        <dbReference type="Pfam" id="PF13456"/>
    </source>
</evidence>
<dbReference type="PANTHER" id="PTHR47074">
    <property type="entry name" value="BNAC02G40300D PROTEIN"/>
    <property type="match status" value="1"/>
</dbReference>
<dbReference type="GeneID" id="140005555"/>
<dbReference type="Pfam" id="PF13966">
    <property type="entry name" value="zf-RVT"/>
    <property type="match status" value="1"/>
</dbReference>
<sequence length="292" mass="32910">MKPSSFLFRQIWHSSLSLKVSIFMLRLLSNRLSMDNVLAAHGFQLPSKCSCCLVSSTESLRHLFLEGELTTAVWQFFGSVGGLAMNVGHVRVWLIGWWLKPVRSEKLQFVFQILPTLICWHIWKARCTAVFQGSVQRPTEVCQAIFHELKDIFLLKFGEVHRALDWPMFLELVECRPDAVFVHQVRWFAQSIGRVKLNIDGCSKGDPGAEAKALLLGLQMCAQRGFGGNLVVETDSLMLQRILLKQCQSPWSINVEVGKIELLAGGSCQFVHCYREANKVADVLANVGSTHH</sequence>
<evidence type="ECO:0000313" key="4">
    <source>
        <dbReference type="RefSeq" id="XP_071902663.1"/>
    </source>
</evidence>
<dbReference type="InterPro" id="IPR044730">
    <property type="entry name" value="RNase_H-like_dom_plant"/>
</dbReference>
<evidence type="ECO:0000259" key="2">
    <source>
        <dbReference type="Pfam" id="PF13966"/>
    </source>
</evidence>
<dbReference type="InterPro" id="IPR026960">
    <property type="entry name" value="RVT-Znf"/>
</dbReference>
<accession>A0ABM4U5W4</accession>
<reference evidence="4" key="1">
    <citation type="submission" date="2025-08" db="UniProtKB">
        <authorList>
            <consortium name="RefSeq"/>
        </authorList>
    </citation>
    <scope>IDENTIFICATION</scope>
    <source>
        <tissue evidence="4">Leaves</tissue>
    </source>
</reference>
<feature type="domain" description="RNase H type-1" evidence="1">
    <location>
        <begin position="208"/>
        <end position="286"/>
    </location>
</feature>
<dbReference type="InterPro" id="IPR052929">
    <property type="entry name" value="RNase_H-like_EbsB-rel"/>
</dbReference>
<keyword evidence="3" id="KW-1185">Reference proteome</keyword>
<dbReference type="CDD" id="cd06222">
    <property type="entry name" value="RNase_H_like"/>
    <property type="match status" value="1"/>
</dbReference>
<organism evidence="3 4">
    <name type="scientific">Coffea arabica</name>
    <name type="common">Arabian coffee</name>
    <dbReference type="NCBI Taxonomy" id="13443"/>
    <lineage>
        <taxon>Eukaryota</taxon>
        <taxon>Viridiplantae</taxon>
        <taxon>Streptophyta</taxon>
        <taxon>Embryophyta</taxon>
        <taxon>Tracheophyta</taxon>
        <taxon>Spermatophyta</taxon>
        <taxon>Magnoliopsida</taxon>
        <taxon>eudicotyledons</taxon>
        <taxon>Gunneridae</taxon>
        <taxon>Pentapetalae</taxon>
        <taxon>asterids</taxon>
        <taxon>lamiids</taxon>
        <taxon>Gentianales</taxon>
        <taxon>Rubiaceae</taxon>
        <taxon>Ixoroideae</taxon>
        <taxon>Gardenieae complex</taxon>
        <taxon>Bertiereae - Coffeeae clade</taxon>
        <taxon>Coffeeae</taxon>
        <taxon>Coffea</taxon>
    </lineage>
</organism>
<gene>
    <name evidence="4" type="primary">LOC140005555</name>
</gene>
<dbReference type="RefSeq" id="XP_071902663.1">
    <property type="nucleotide sequence ID" value="XM_072046562.1"/>
</dbReference>
<evidence type="ECO:0000313" key="3">
    <source>
        <dbReference type="Proteomes" id="UP001652660"/>
    </source>
</evidence>
<dbReference type="Gene3D" id="3.30.420.10">
    <property type="entry name" value="Ribonuclease H-like superfamily/Ribonuclease H"/>
    <property type="match status" value="1"/>
</dbReference>
<dbReference type="PANTHER" id="PTHR47074:SF21">
    <property type="entry name" value="RNASE H TYPE-1 DOMAIN-CONTAINING PROTEIN"/>
    <property type="match status" value="1"/>
</dbReference>
<dbReference type="InterPro" id="IPR036397">
    <property type="entry name" value="RNaseH_sf"/>
</dbReference>
<evidence type="ECO:0008006" key="5">
    <source>
        <dbReference type="Google" id="ProtNLM"/>
    </source>
</evidence>
<dbReference type="InterPro" id="IPR002156">
    <property type="entry name" value="RNaseH_domain"/>
</dbReference>